<dbReference type="Proteomes" id="UP000887578">
    <property type="component" value="Unplaced"/>
</dbReference>
<name>A0A914QKN7_9BILA</name>
<keyword evidence="1" id="KW-1185">Reference proteome</keyword>
<proteinExistence type="predicted"/>
<protein>
    <submittedName>
        <fullName evidence="2">Uncharacterized protein</fullName>
    </submittedName>
</protein>
<dbReference type="AlphaFoldDB" id="A0A914QKN7"/>
<sequence length="83" mass="9153">MSSSSQITPNLSVEEVLEILSKNNSFSDGDVVTINKLKSLPVVTLISEGKGFCSFVYRIELSTEKNDYSFVAKDLLKVYSLSV</sequence>
<reference evidence="2" key="1">
    <citation type="submission" date="2022-11" db="UniProtKB">
        <authorList>
            <consortium name="WormBaseParasite"/>
        </authorList>
    </citation>
    <scope>IDENTIFICATION</scope>
</reference>
<evidence type="ECO:0000313" key="1">
    <source>
        <dbReference type="Proteomes" id="UP000887578"/>
    </source>
</evidence>
<dbReference type="WBParaSite" id="PDA_v2.g3770.t1">
    <property type="protein sequence ID" value="PDA_v2.g3770.t1"/>
    <property type="gene ID" value="PDA_v2.g3770"/>
</dbReference>
<accession>A0A914QKN7</accession>
<evidence type="ECO:0000313" key="2">
    <source>
        <dbReference type="WBParaSite" id="PDA_v2.g3770.t1"/>
    </source>
</evidence>
<organism evidence="1 2">
    <name type="scientific">Panagrolaimus davidi</name>
    <dbReference type="NCBI Taxonomy" id="227884"/>
    <lineage>
        <taxon>Eukaryota</taxon>
        <taxon>Metazoa</taxon>
        <taxon>Ecdysozoa</taxon>
        <taxon>Nematoda</taxon>
        <taxon>Chromadorea</taxon>
        <taxon>Rhabditida</taxon>
        <taxon>Tylenchina</taxon>
        <taxon>Panagrolaimomorpha</taxon>
        <taxon>Panagrolaimoidea</taxon>
        <taxon>Panagrolaimidae</taxon>
        <taxon>Panagrolaimus</taxon>
    </lineage>
</organism>